<evidence type="ECO:0000256" key="3">
    <source>
        <dbReference type="ARBA" id="ARBA00022801"/>
    </source>
</evidence>
<keyword evidence="1 6" id="KW-0645">Protease</keyword>
<dbReference type="STRING" id="709032.Sulku_2225"/>
<keyword evidence="7" id="KW-0732">Signal</keyword>
<dbReference type="GO" id="GO:0016020">
    <property type="term" value="C:membrane"/>
    <property type="evidence" value="ECO:0007669"/>
    <property type="project" value="TreeGrafter"/>
</dbReference>
<dbReference type="Pfam" id="PF01435">
    <property type="entry name" value="Peptidase_M48"/>
    <property type="match status" value="1"/>
</dbReference>
<comment type="similarity">
    <text evidence="6">Belongs to the peptidase M48 family.</text>
</comment>
<dbReference type="eggNOG" id="COG4784">
    <property type="taxonomic scope" value="Bacteria"/>
</dbReference>
<dbReference type="KEGG" id="sku:Sulku_2225"/>
<name>E4TWN9_SULKY</name>
<dbReference type="CDD" id="cd07331">
    <property type="entry name" value="M48C_Oma1_like"/>
    <property type="match status" value="1"/>
</dbReference>
<dbReference type="PANTHER" id="PTHR22726:SF1">
    <property type="entry name" value="METALLOENDOPEPTIDASE OMA1, MITOCHONDRIAL"/>
    <property type="match status" value="1"/>
</dbReference>
<dbReference type="RefSeq" id="WP_013461082.1">
    <property type="nucleotide sequence ID" value="NC_014762.1"/>
</dbReference>
<evidence type="ECO:0000256" key="2">
    <source>
        <dbReference type="ARBA" id="ARBA00022723"/>
    </source>
</evidence>
<dbReference type="PANTHER" id="PTHR22726">
    <property type="entry name" value="METALLOENDOPEPTIDASE OMA1"/>
    <property type="match status" value="1"/>
</dbReference>
<organism evidence="9 10">
    <name type="scientific">Sulfuricurvum kujiense (strain ATCC BAA-921 / DSM 16994 / JCM 11577 / YK-1)</name>
    <dbReference type="NCBI Taxonomy" id="709032"/>
    <lineage>
        <taxon>Bacteria</taxon>
        <taxon>Pseudomonadati</taxon>
        <taxon>Campylobacterota</taxon>
        <taxon>Epsilonproteobacteria</taxon>
        <taxon>Campylobacterales</taxon>
        <taxon>Sulfurimonadaceae</taxon>
        <taxon>Sulfuricurvum</taxon>
    </lineage>
</organism>
<gene>
    <name evidence="9" type="ordered locus">Sulku_2225</name>
</gene>
<accession>E4TWN9</accession>
<evidence type="ECO:0000256" key="4">
    <source>
        <dbReference type="ARBA" id="ARBA00022833"/>
    </source>
</evidence>
<dbReference type="InterPro" id="IPR001915">
    <property type="entry name" value="Peptidase_M48"/>
</dbReference>
<evidence type="ECO:0000256" key="5">
    <source>
        <dbReference type="ARBA" id="ARBA00023049"/>
    </source>
</evidence>
<dbReference type="PROSITE" id="PS51257">
    <property type="entry name" value="PROKAR_LIPOPROTEIN"/>
    <property type="match status" value="1"/>
</dbReference>
<protein>
    <submittedName>
        <fullName evidence="9">Peptidase M48 Ste24p</fullName>
    </submittedName>
</protein>
<sequence>MKLARFVLIGLLLGGCATAPLTNRTQFIMISSEQEMALGATEAQKVVQSSKLSGDKALQARIKRIGERIAAVSGRSDYVWEFNVIQDDTPNAFCLPGGKVFFYTGILKITENDDQIATVMGHEIAHALARHGAERMSMQSASNIGAQVLAAALNVPPEYRDLYAQAYGVTSQVGLILPYSRKFENEADQIGVYLMWKAGYNPAQALKFWENMEKLSSKGQKAPAFLSTHPADSERIKAIRDYIPLLPAQR</sequence>
<feature type="signal peptide" evidence="7">
    <location>
        <begin position="1"/>
        <end position="19"/>
    </location>
</feature>
<dbReference type="GO" id="GO:0004222">
    <property type="term" value="F:metalloendopeptidase activity"/>
    <property type="evidence" value="ECO:0007669"/>
    <property type="project" value="InterPro"/>
</dbReference>
<dbReference type="GO" id="GO:0046872">
    <property type="term" value="F:metal ion binding"/>
    <property type="evidence" value="ECO:0007669"/>
    <property type="project" value="UniProtKB-KW"/>
</dbReference>
<comment type="cofactor">
    <cofactor evidence="6">
        <name>Zn(2+)</name>
        <dbReference type="ChEBI" id="CHEBI:29105"/>
    </cofactor>
    <text evidence="6">Binds 1 zinc ion per subunit.</text>
</comment>
<keyword evidence="3 6" id="KW-0378">Hydrolase</keyword>
<keyword evidence="10" id="KW-1185">Reference proteome</keyword>
<reference evidence="9 10" key="1">
    <citation type="journal article" date="2012" name="Stand. Genomic Sci.">
        <title>Complete genome sequence of the sulfur compounds oxidizing chemolithoautotroph Sulfuricurvum kujiense type strain (YK-1(T)).</title>
        <authorList>
            <person name="Han C."/>
            <person name="Kotsyurbenko O."/>
            <person name="Chertkov O."/>
            <person name="Held B."/>
            <person name="Lapidus A."/>
            <person name="Nolan M."/>
            <person name="Lucas S."/>
            <person name="Hammon N."/>
            <person name="Deshpande S."/>
            <person name="Cheng J.F."/>
            <person name="Tapia R."/>
            <person name="Goodwin L.A."/>
            <person name="Pitluck S."/>
            <person name="Liolios K."/>
            <person name="Pagani I."/>
            <person name="Ivanova N."/>
            <person name="Mavromatis K."/>
            <person name="Mikhailova N."/>
            <person name="Pati A."/>
            <person name="Chen A."/>
            <person name="Palaniappan K."/>
            <person name="Land M."/>
            <person name="Hauser L."/>
            <person name="Chang Y.J."/>
            <person name="Jeffries C.D."/>
            <person name="Brambilla E.M."/>
            <person name="Rohde M."/>
            <person name="Spring S."/>
            <person name="Sikorski J."/>
            <person name="Goker M."/>
            <person name="Woyke T."/>
            <person name="Bristow J."/>
            <person name="Eisen J.A."/>
            <person name="Markowitz V."/>
            <person name="Hugenholtz P."/>
            <person name="Kyrpides N.C."/>
            <person name="Klenk H.P."/>
            <person name="Detter J.C."/>
        </authorList>
    </citation>
    <scope>NUCLEOTIDE SEQUENCE [LARGE SCALE GENOMIC DNA]</scope>
    <source>
        <strain evidence="10">ATCC BAA-921 / DSM 16994 / JCM 11577 / YK-1</strain>
    </source>
</reference>
<dbReference type="EMBL" id="CP002355">
    <property type="protein sequence ID" value="ADR34885.1"/>
    <property type="molecule type" value="Genomic_DNA"/>
</dbReference>
<keyword evidence="4 6" id="KW-0862">Zinc</keyword>
<proteinExistence type="inferred from homology"/>
<dbReference type="InterPro" id="IPR051156">
    <property type="entry name" value="Mito/Outer_Membr_Metalloprot"/>
</dbReference>
<feature type="chain" id="PRO_5003190207" evidence="7">
    <location>
        <begin position="20"/>
        <end position="250"/>
    </location>
</feature>
<dbReference type="HOGENOM" id="CLU_029002_5_0_7"/>
<feature type="domain" description="Peptidase M48" evidence="8">
    <location>
        <begin position="58"/>
        <end position="241"/>
    </location>
</feature>
<dbReference type="AlphaFoldDB" id="E4TWN9"/>
<evidence type="ECO:0000313" key="9">
    <source>
        <dbReference type="EMBL" id="ADR34885.1"/>
    </source>
</evidence>
<keyword evidence="2" id="KW-0479">Metal-binding</keyword>
<keyword evidence="5 6" id="KW-0482">Metalloprotease</keyword>
<evidence type="ECO:0000256" key="7">
    <source>
        <dbReference type="SAM" id="SignalP"/>
    </source>
</evidence>
<evidence type="ECO:0000256" key="1">
    <source>
        <dbReference type="ARBA" id="ARBA00022670"/>
    </source>
</evidence>
<dbReference type="Proteomes" id="UP000008721">
    <property type="component" value="Chromosome"/>
</dbReference>
<evidence type="ECO:0000259" key="8">
    <source>
        <dbReference type="Pfam" id="PF01435"/>
    </source>
</evidence>
<evidence type="ECO:0000256" key="6">
    <source>
        <dbReference type="RuleBase" id="RU003983"/>
    </source>
</evidence>
<dbReference type="GO" id="GO:0051603">
    <property type="term" value="P:proteolysis involved in protein catabolic process"/>
    <property type="evidence" value="ECO:0007669"/>
    <property type="project" value="TreeGrafter"/>
</dbReference>
<dbReference type="Gene3D" id="3.30.2010.10">
    <property type="entry name" value="Metalloproteases ('zincins'), catalytic domain"/>
    <property type="match status" value="1"/>
</dbReference>
<evidence type="ECO:0000313" key="10">
    <source>
        <dbReference type="Proteomes" id="UP000008721"/>
    </source>
</evidence>